<evidence type="ECO:0000256" key="2">
    <source>
        <dbReference type="SAM" id="SignalP"/>
    </source>
</evidence>
<dbReference type="STRING" id="51670.SAMN04488557_0135"/>
<feature type="chain" id="PRO_5011780103" evidence="2">
    <location>
        <begin position="24"/>
        <end position="90"/>
    </location>
</feature>
<protein>
    <submittedName>
        <fullName evidence="3">Uncharacterized protein</fullName>
    </submittedName>
</protein>
<proteinExistence type="predicted"/>
<sequence>MNKSIGFVVLAWALASLSPIASAQTVLAEPQIRSNSGGVMPGETSDRTPTKHSPTPSSQIDTTSDGETSDRTPSNHGEHPEVKSSDAAIN</sequence>
<dbReference type="Proteomes" id="UP000199423">
    <property type="component" value="Unassembled WGS sequence"/>
</dbReference>
<name>A0A1I7MTR8_9HYPH</name>
<keyword evidence="4" id="KW-1185">Reference proteome</keyword>
<keyword evidence="2" id="KW-0732">Signal</keyword>
<dbReference type="EMBL" id="FPCH01000001">
    <property type="protein sequence ID" value="SFV25793.1"/>
    <property type="molecule type" value="Genomic_DNA"/>
</dbReference>
<dbReference type="AlphaFoldDB" id="A0A1I7MTR8"/>
<organism evidence="3 4">
    <name type="scientific">Hyphomicrobium facile</name>
    <dbReference type="NCBI Taxonomy" id="51670"/>
    <lineage>
        <taxon>Bacteria</taxon>
        <taxon>Pseudomonadati</taxon>
        <taxon>Pseudomonadota</taxon>
        <taxon>Alphaproteobacteria</taxon>
        <taxon>Hyphomicrobiales</taxon>
        <taxon>Hyphomicrobiaceae</taxon>
        <taxon>Hyphomicrobium</taxon>
    </lineage>
</organism>
<feature type="compositionally biased region" description="Polar residues" evidence="1">
    <location>
        <begin position="51"/>
        <end position="75"/>
    </location>
</feature>
<reference evidence="4" key="1">
    <citation type="submission" date="2016-10" db="EMBL/GenBank/DDBJ databases">
        <authorList>
            <person name="Varghese N."/>
            <person name="Submissions S."/>
        </authorList>
    </citation>
    <scope>NUCLEOTIDE SEQUENCE [LARGE SCALE GENOMIC DNA]</scope>
    <source>
        <strain evidence="4">DSM 1565</strain>
    </source>
</reference>
<feature type="region of interest" description="Disordered" evidence="1">
    <location>
        <begin position="27"/>
        <end position="90"/>
    </location>
</feature>
<accession>A0A1I7MTR8</accession>
<evidence type="ECO:0000313" key="3">
    <source>
        <dbReference type="EMBL" id="SFV25793.1"/>
    </source>
</evidence>
<evidence type="ECO:0000313" key="4">
    <source>
        <dbReference type="Proteomes" id="UP000199423"/>
    </source>
</evidence>
<gene>
    <name evidence="3" type="ORF">SAMN04488557_0135</name>
</gene>
<feature type="signal peptide" evidence="2">
    <location>
        <begin position="1"/>
        <end position="23"/>
    </location>
</feature>
<dbReference type="RefSeq" id="WP_143111292.1">
    <property type="nucleotide sequence ID" value="NZ_FPCH01000001.1"/>
</dbReference>
<evidence type="ECO:0000256" key="1">
    <source>
        <dbReference type="SAM" id="MobiDB-lite"/>
    </source>
</evidence>